<geneLocation type="plasmid" evidence="4"/>
<reference evidence="3 4" key="1">
    <citation type="submission" date="2014-08" db="EMBL/GenBank/DDBJ databases">
        <title>Complete genome of a marine bacteria Jeotgalibacillus malaysiensis.</title>
        <authorList>
            <person name="Yaakop A.S."/>
            <person name="Chan K.-G."/>
            <person name="Goh K.M."/>
        </authorList>
    </citation>
    <scope>NUCLEOTIDE SEQUENCE [LARGE SCALE GENOMIC DNA]</scope>
    <source>
        <strain evidence="3 4">D5</strain>
        <plasmid evidence="4">Plasmid</plasmid>
    </source>
</reference>
<dbReference type="Pfam" id="PF01939">
    <property type="entry name" value="NucS_C"/>
    <property type="match status" value="1"/>
</dbReference>
<dbReference type="PANTHER" id="PTHR38814">
    <property type="entry name" value="ENDONUCLEASE NUCS"/>
    <property type="match status" value="1"/>
</dbReference>
<dbReference type="AlphaFoldDB" id="A0A0B5ATB3"/>
<dbReference type="PANTHER" id="PTHR38814:SF1">
    <property type="entry name" value="ENDONUCLEASE NUCS"/>
    <property type="match status" value="1"/>
</dbReference>
<dbReference type="InterPro" id="IPR002793">
    <property type="entry name" value="Endonuclease_NucS"/>
</dbReference>
<gene>
    <name evidence="3" type="ORF">JMA_41380</name>
</gene>
<evidence type="ECO:0000313" key="3">
    <source>
        <dbReference type="EMBL" id="AJD93455.1"/>
    </source>
</evidence>
<keyword evidence="1" id="KW-0238">DNA-binding</keyword>
<protein>
    <recommendedName>
        <fullName evidence="2">Endonuclease NucS C-terminal domain-containing protein</fullName>
    </recommendedName>
</protein>
<evidence type="ECO:0000313" key="4">
    <source>
        <dbReference type="Proteomes" id="UP000031449"/>
    </source>
</evidence>
<proteinExistence type="predicted"/>
<keyword evidence="3" id="KW-0614">Plasmid</keyword>
<dbReference type="BioCyc" id="JESP1508404:G14D9-13422-MONOMER"/>
<keyword evidence="4" id="KW-1185">Reference proteome</keyword>
<feature type="domain" description="Endonuclease NucS C-terminal" evidence="2">
    <location>
        <begin position="197"/>
        <end position="284"/>
    </location>
</feature>
<dbReference type="KEGG" id="jeo:JMA_41380"/>
<dbReference type="GO" id="GO:0003677">
    <property type="term" value="F:DNA binding"/>
    <property type="evidence" value="ECO:0007669"/>
    <property type="project" value="UniProtKB-KW"/>
</dbReference>
<name>A0A0B5ATB3_9BACL</name>
<organism evidence="3 4">
    <name type="scientific">Jeotgalibacillus malaysiensis</name>
    <dbReference type="NCBI Taxonomy" id="1508404"/>
    <lineage>
        <taxon>Bacteria</taxon>
        <taxon>Bacillati</taxon>
        <taxon>Bacillota</taxon>
        <taxon>Bacilli</taxon>
        <taxon>Bacillales</taxon>
        <taxon>Caryophanaceae</taxon>
        <taxon>Jeotgalibacillus</taxon>
    </lineage>
</organism>
<dbReference type="InterPro" id="IPR011335">
    <property type="entry name" value="Restrct_endonuc-II-like"/>
</dbReference>
<evidence type="ECO:0000259" key="2">
    <source>
        <dbReference type="Pfam" id="PF01939"/>
    </source>
</evidence>
<dbReference type="HOGENOM" id="CLU_815502_0_0_9"/>
<sequence>MQQYESDLSALFWETLEKQYGLKDGQLYEYLVLRSFTEQIRKGRVPNPDLKQLRWNLIRSIMEEWKCEGQLVSFMGDTFRLTSSSLQNISIDWHQRYAYLFYDGDFERDILFKWQALQKQAKIRQSKWSKKPFFTIILQQEYLHQLNSLYRIQNFTEVASIDNLVFLEERFPIRMEVKLERLLHPHLSFESHMEQLSETRLEEYLYQHLSLLEDGLRPVKRQYSLENGRIDILAKDRNDHIVIIEVKVDSDTDLVWQEEYYVKEIEKVYGVGNVRFMAVVPKYEAHILNSIHEKKHCQVFTFDAVMKGTTLKALHLKKEGVMAG</sequence>
<accession>A0A0B5ATB3</accession>
<dbReference type="OrthoDB" id="570199at2"/>
<dbReference type="CDD" id="cd22341">
    <property type="entry name" value="NucS-like"/>
    <property type="match status" value="1"/>
</dbReference>
<dbReference type="InterPro" id="IPR011856">
    <property type="entry name" value="tRNA_endonuc-like_dom_sf"/>
</dbReference>
<evidence type="ECO:0000256" key="1">
    <source>
        <dbReference type="ARBA" id="ARBA00023125"/>
    </source>
</evidence>
<dbReference type="EMBL" id="CP009417">
    <property type="protein sequence ID" value="AJD93455.1"/>
    <property type="molecule type" value="Genomic_DNA"/>
</dbReference>
<dbReference type="Proteomes" id="UP000031449">
    <property type="component" value="Plasmid unnamed"/>
</dbReference>
<dbReference type="Gene3D" id="3.40.1350.10">
    <property type="match status" value="1"/>
</dbReference>
<dbReference type="InterPro" id="IPR048301">
    <property type="entry name" value="NucS_C"/>
</dbReference>
<dbReference type="GO" id="GO:0004519">
    <property type="term" value="F:endonuclease activity"/>
    <property type="evidence" value="ECO:0007669"/>
    <property type="project" value="InterPro"/>
</dbReference>
<dbReference type="SUPFAM" id="SSF52980">
    <property type="entry name" value="Restriction endonuclease-like"/>
    <property type="match status" value="1"/>
</dbReference>